<evidence type="ECO:0000313" key="5">
    <source>
        <dbReference type="EMBL" id="WPB87541.1"/>
    </source>
</evidence>
<dbReference type="Pfam" id="PF01734">
    <property type="entry name" value="Patatin"/>
    <property type="match status" value="1"/>
</dbReference>
<evidence type="ECO:0000256" key="1">
    <source>
        <dbReference type="ARBA" id="ARBA00023098"/>
    </source>
</evidence>
<keyword evidence="2" id="KW-0378">Hydrolase</keyword>
<dbReference type="EMBL" id="CP137852">
    <property type="protein sequence ID" value="WPB87541.1"/>
    <property type="molecule type" value="Genomic_DNA"/>
</dbReference>
<evidence type="ECO:0000259" key="4">
    <source>
        <dbReference type="PROSITE" id="PS51635"/>
    </source>
</evidence>
<feature type="short sequence motif" description="DGA/G" evidence="2">
    <location>
        <begin position="265"/>
        <end position="267"/>
    </location>
</feature>
<name>A0ABZ0PP88_9PROT</name>
<feature type="signal peptide" evidence="3">
    <location>
        <begin position="1"/>
        <end position="22"/>
    </location>
</feature>
<protein>
    <submittedName>
        <fullName evidence="5">Patatin-like phospholipase family protein</fullName>
    </submittedName>
</protein>
<gene>
    <name evidence="5" type="ORF">R9Z33_11830</name>
</gene>
<feature type="short sequence motif" description="GXSXG" evidence="2">
    <location>
        <begin position="119"/>
        <end position="123"/>
    </location>
</feature>
<organism evidence="5 6">
    <name type="scientific">Sediminicoccus rosea</name>
    <dbReference type="NCBI Taxonomy" id="1225128"/>
    <lineage>
        <taxon>Bacteria</taxon>
        <taxon>Pseudomonadati</taxon>
        <taxon>Pseudomonadota</taxon>
        <taxon>Alphaproteobacteria</taxon>
        <taxon>Acetobacterales</taxon>
        <taxon>Roseomonadaceae</taxon>
        <taxon>Sediminicoccus</taxon>
    </lineage>
</organism>
<reference evidence="5 6" key="1">
    <citation type="submission" date="2023-11" db="EMBL/GenBank/DDBJ databases">
        <title>Arctic aerobic anoxygenic photoheterotroph Sediminicoccus rosea KRV36 adapts its photosynthesis to long days of polar summer.</title>
        <authorList>
            <person name="Tomasch J."/>
            <person name="Kopejtka K."/>
            <person name="Bily T."/>
            <person name="Gardiner A.T."/>
            <person name="Gardian Z."/>
            <person name="Shivaramu S."/>
            <person name="Koblizek M."/>
            <person name="Engelhardt F."/>
            <person name="Kaftan D."/>
        </authorList>
    </citation>
    <scope>NUCLEOTIDE SEQUENCE [LARGE SCALE GENOMIC DNA]</scope>
    <source>
        <strain evidence="5 6">R-30</strain>
    </source>
</reference>
<feature type="short sequence motif" description="GXGXXG" evidence="2">
    <location>
        <begin position="90"/>
        <end position="95"/>
    </location>
</feature>
<accession>A0ABZ0PP88</accession>
<proteinExistence type="predicted"/>
<dbReference type="Proteomes" id="UP001305521">
    <property type="component" value="Chromosome"/>
</dbReference>
<keyword evidence="6" id="KW-1185">Reference proteome</keyword>
<sequence length="398" mass="42829">MLPNLTRRAALLLGAASLPACSALERGPAVPRGQTGRATVLGIPNERFFPALGTRPLVAEFMAAMERRHATLGIPPGGMMPALDLLAVSGGGDDGAFGAGLLTGWTQAGTRPEFALVTGVSTGGLIAPFAFVGSDYDPALRRVYTQSTLSDILIQRSLISGVLMDGMADTTPLFRTISRELDATMIARIADGYRRGRLLLIGTTDLDAQLPVIWNVGAIAASGHPGAPALIHRIMLASASIPGAFAPVLFDVTVDGVRHQELHVDGGAFAQAFLYPVAVTQARRARLARRQPVQPIRAWVIRNARLDPNWAATDRRTMSIAGRAVETMIASSGFNDVMRIWLNAQRDDVEYHLAYIGSDFDVPYTTPFNPAYMGPLFEYGRVRAARGYDWARQPPLVE</sequence>
<feature type="active site" description="Proton acceptor" evidence="2">
    <location>
        <position position="265"/>
    </location>
</feature>
<keyword evidence="2" id="KW-0442">Lipid degradation</keyword>
<feature type="domain" description="PNPLA" evidence="4">
    <location>
        <begin position="86"/>
        <end position="281"/>
    </location>
</feature>
<dbReference type="RefSeq" id="WP_318651493.1">
    <property type="nucleotide sequence ID" value="NZ_CP137852.1"/>
</dbReference>
<dbReference type="Gene3D" id="3.40.1090.10">
    <property type="entry name" value="Cytosolic phospholipase A2 catalytic domain"/>
    <property type="match status" value="1"/>
</dbReference>
<keyword evidence="1 2" id="KW-0443">Lipid metabolism</keyword>
<feature type="active site" description="Nucleophile" evidence="2">
    <location>
        <position position="121"/>
    </location>
</feature>
<evidence type="ECO:0000256" key="3">
    <source>
        <dbReference type="SAM" id="SignalP"/>
    </source>
</evidence>
<dbReference type="InterPro" id="IPR016035">
    <property type="entry name" value="Acyl_Trfase/lysoPLipase"/>
</dbReference>
<dbReference type="InterPro" id="IPR002641">
    <property type="entry name" value="PNPLA_dom"/>
</dbReference>
<dbReference type="PROSITE" id="PS51635">
    <property type="entry name" value="PNPLA"/>
    <property type="match status" value="1"/>
</dbReference>
<feature type="chain" id="PRO_5046999432" evidence="3">
    <location>
        <begin position="23"/>
        <end position="398"/>
    </location>
</feature>
<evidence type="ECO:0000256" key="2">
    <source>
        <dbReference type="PROSITE-ProRule" id="PRU01161"/>
    </source>
</evidence>
<dbReference type="SUPFAM" id="SSF52151">
    <property type="entry name" value="FabD/lysophospholipase-like"/>
    <property type="match status" value="1"/>
</dbReference>
<keyword evidence="3" id="KW-0732">Signal</keyword>
<evidence type="ECO:0000313" key="6">
    <source>
        <dbReference type="Proteomes" id="UP001305521"/>
    </source>
</evidence>